<name>A0AA37MI47_9HYPH</name>
<comment type="caution">
    <text evidence="1">The sequence shown here is derived from an EMBL/GenBank/DDBJ whole genome shotgun (WGS) entry which is preliminary data.</text>
</comment>
<protein>
    <submittedName>
        <fullName evidence="1">Uncharacterized protein</fullName>
    </submittedName>
</protein>
<gene>
    <name evidence="1" type="ORF">NBEOAGPD_5388</name>
</gene>
<dbReference type="Proteomes" id="UP001055108">
    <property type="component" value="Unassembled WGS sequence"/>
</dbReference>
<sequence>MSTPTATPVALSAGLALRRVGAMVSAGALIAKRAVSGSWSLVCS</sequence>
<dbReference type="EMBL" id="BPQM01000199">
    <property type="protein sequence ID" value="GJD82128.1"/>
    <property type="molecule type" value="Genomic_DNA"/>
</dbReference>
<reference evidence="1" key="2">
    <citation type="submission" date="2021-08" db="EMBL/GenBank/DDBJ databases">
        <authorList>
            <person name="Tani A."/>
            <person name="Ola A."/>
            <person name="Ogura Y."/>
            <person name="Katsura K."/>
            <person name="Hayashi T."/>
        </authorList>
    </citation>
    <scope>NUCLEOTIDE SEQUENCE</scope>
    <source>
        <strain evidence="1">NBRC 103626</strain>
    </source>
</reference>
<evidence type="ECO:0000313" key="1">
    <source>
        <dbReference type="EMBL" id="GJD82128.1"/>
    </source>
</evidence>
<keyword evidence="2" id="KW-1185">Reference proteome</keyword>
<evidence type="ECO:0000313" key="2">
    <source>
        <dbReference type="Proteomes" id="UP001055108"/>
    </source>
</evidence>
<proteinExistence type="predicted"/>
<accession>A0AA37MI47</accession>
<organism evidence="1 2">
    <name type="scientific">Methylobacterium gregans</name>
    <dbReference type="NCBI Taxonomy" id="374424"/>
    <lineage>
        <taxon>Bacteria</taxon>
        <taxon>Pseudomonadati</taxon>
        <taxon>Pseudomonadota</taxon>
        <taxon>Alphaproteobacteria</taxon>
        <taxon>Hyphomicrobiales</taxon>
        <taxon>Methylobacteriaceae</taxon>
        <taxon>Methylobacterium</taxon>
    </lineage>
</organism>
<dbReference type="AlphaFoldDB" id="A0AA37MI47"/>
<reference evidence="1" key="1">
    <citation type="journal article" date="2016" name="Front. Microbiol.">
        <title>Genome Sequence of the Piezophilic, Mesophilic Sulfate-Reducing Bacterium Desulfovibrio indicus J2T.</title>
        <authorList>
            <person name="Cao J."/>
            <person name="Maignien L."/>
            <person name="Shao Z."/>
            <person name="Alain K."/>
            <person name="Jebbar M."/>
        </authorList>
    </citation>
    <scope>NUCLEOTIDE SEQUENCE</scope>
    <source>
        <strain evidence="1">NBRC 103626</strain>
    </source>
</reference>